<feature type="region of interest" description="Disordered" evidence="11">
    <location>
        <begin position="1066"/>
        <end position="1124"/>
    </location>
</feature>
<evidence type="ECO:0000313" key="13">
    <source>
        <dbReference type="EMBL" id="WEW56144.1"/>
    </source>
</evidence>
<evidence type="ECO:0000256" key="6">
    <source>
        <dbReference type="ARBA" id="ARBA00022777"/>
    </source>
</evidence>
<feature type="binding site" evidence="10">
    <location>
        <position position="788"/>
    </location>
    <ligand>
        <name>ATP</name>
        <dbReference type="ChEBI" id="CHEBI:30616"/>
    </ligand>
</feature>
<dbReference type="GO" id="GO:0008353">
    <property type="term" value="F:RNA polymerase II CTD heptapeptide repeat kinase activity"/>
    <property type="evidence" value="ECO:0007669"/>
    <property type="project" value="TreeGrafter"/>
</dbReference>
<feature type="compositionally biased region" description="Basic and acidic residues" evidence="11">
    <location>
        <begin position="669"/>
        <end position="731"/>
    </location>
</feature>
<feature type="compositionally biased region" description="Basic and acidic residues" evidence="11">
    <location>
        <begin position="196"/>
        <end position="205"/>
    </location>
</feature>
<dbReference type="AlphaFoldDB" id="A0AAF0IIT8"/>
<dbReference type="PANTHER" id="PTHR24056">
    <property type="entry name" value="CELL DIVISION PROTEIN KINASE"/>
    <property type="match status" value="1"/>
</dbReference>
<evidence type="ECO:0000259" key="12">
    <source>
        <dbReference type="PROSITE" id="PS50011"/>
    </source>
</evidence>
<feature type="compositionally biased region" description="Polar residues" evidence="11">
    <location>
        <begin position="394"/>
        <end position="407"/>
    </location>
</feature>
<dbReference type="GO" id="GO:0004693">
    <property type="term" value="F:cyclin-dependent protein serine/threonine kinase activity"/>
    <property type="evidence" value="ECO:0007669"/>
    <property type="project" value="UniProtKB-EC"/>
</dbReference>
<feature type="compositionally biased region" description="Basic and acidic residues" evidence="11">
    <location>
        <begin position="522"/>
        <end position="531"/>
    </location>
</feature>
<feature type="compositionally biased region" description="Low complexity" evidence="11">
    <location>
        <begin position="611"/>
        <end position="632"/>
    </location>
</feature>
<feature type="region of interest" description="Disordered" evidence="11">
    <location>
        <begin position="522"/>
        <end position="734"/>
    </location>
</feature>
<dbReference type="InterPro" id="IPR050108">
    <property type="entry name" value="CDK"/>
</dbReference>
<feature type="compositionally biased region" description="Low complexity" evidence="11">
    <location>
        <begin position="264"/>
        <end position="279"/>
    </location>
</feature>
<feature type="compositionally biased region" description="Basic and acidic residues" evidence="11">
    <location>
        <begin position="139"/>
        <end position="151"/>
    </location>
</feature>
<keyword evidence="7 10" id="KW-0067">ATP-binding</keyword>
<feature type="compositionally biased region" description="Basic and acidic residues" evidence="11">
    <location>
        <begin position="1100"/>
        <end position="1112"/>
    </location>
</feature>
<evidence type="ECO:0000256" key="11">
    <source>
        <dbReference type="SAM" id="MobiDB-lite"/>
    </source>
</evidence>
<dbReference type="EMBL" id="CP120627">
    <property type="protein sequence ID" value="WEW56144.1"/>
    <property type="molecule type" value="Genomic_DNA"/>
</dbReference>
<protein>
    <recommendedName>
        <fullName evidence="2">cyclin-dependent kinase</fullName>
        <ecNumber evidence="2">2.7.11.22</ecNumber>
    </recommendedName>
</protein>
<feature type="compositionally biased region" description="Basic and acidic residues" evidence="11">
    <location>
        <begin position="55"/>
        <end position="75"/>
    </location>
</feature>
<dbReference type="PROSITE" id="PS00108">
    <property type="entry name" value="PROTEIN_KINASE_ST"/>
    <property type="match status" value="1"/>
</dbReference>
<keyword evidence="4 13" id="KW-0808">Transferase</keyword>
<feature type="compositionally biased region" description="Basic and acidic residues" evidence="11">
    <location>
        <begin position="579"/>
        <end position="605"/>
    </location>
</feature>
<proteinExistence type="inferred from homology"/>
<evidence type="ECO:0000256" key="9">
    <source>
        <dbReference type="ARBA" id="ARBA00048367"/>
    </source>
</evidence>
<dbReference type="SMART" id="SM00220">
    <property type="entry name" value="S_TKc"/>
    <property type="match status" value="1"/>
</dbReference>
<dbReference type="InterPro" id="IPR000719">
    <property type="entry name" value="Prot_kinase_dom"/>
</dbReference>
<dbReference type="InterPro" id="IPR011009">
    <property type="entry name" value="Kinase-like_dom_sf"/>
</dbReference>
<dbReference type="GO" id="GO:0032968">
    <property type="term" value="P:positive regulation of transcription elongation by RNA polymerase II"/>
    <property type="evidence" value="ECO:0007669"/>
    <property type="project" value="TreeGrafter"/>
</dbReference>
<reference evidence="13" key="1">
    <citation type="submission" date="2023-03" db="EMBL/GenBank/DDBJ databases">
        <title>Emydomyces testavorans Genome Sequence.</title>
        <authorList>
            <person name="Hoyer L."/>
        </authorList>
    </citation>
    <scope>NUCLEOTIDE SEQUENCE</scope>
    <source>
        <strain evidence="13">16-2883</strain>
    </source>
</reference>
<keyword evidence="5 10" id="KW-0547">Nucleotide-binding</keyword>
<dbReference type="Gene3D" id="3.30.200.20">
    <property type="entry name" value="Phosphorylase Kinase, domain 1"/>
    <property type="match status" value="1"/>
</dbReference>
<name>A0AAF0IIT8_9EURO</name>
<dbReference type="PANTHER" id="PTHR24056:SF546">
    <property type="entry name" value="CYCLIN-DEPENDENT KINASE 12"/>
    <property type="match status" value="1"/>
</dbReference>
<organism evidence="13 14">
    <name type="scientific">Emydomyces testavorans</name>
    <dbReference type="NCBI Taxonomy" id="2070801"/>
    <lineage>
        <taxon>Eukaryota</taxon>
        <taxon>Fungi</taxon>
        <taxon>Dikarya</taxon>
        <taxon>Ascomycota</taxon>
        <taxon>Pezizomycotina</taxon>
        <taxon>Eurotiomycetes</taxon>
        <taxon>Eurotiomycetidae</taxon>
        <taxon>Onygenales</taxon>
        <taxon>Nannizziopsiaceae</taxon>
        <taxon>Emydomyces</taxon>
    </lineage>
</organism>
<evidence type="ECO:0000256" key="10">
    <source>
        <dbReference type="PROSITE-ProRule" id="PRU10141"/>
    </source>
</evidence>
<comment type="catalytic activity">
    <reaction evidence="9">
        <text>L-seryl-[protein] + ATP = O-phospho-L-seryl-[protein] + ADP + H(+)</text>
        <dbReference type="Rhea" id="RHEA:17989"/>
        <dbReference type="Rhea" id="RHEA-COMP:9863"/>
        <dbReference type="Rhea" id="RHEA-COMP:11604"/>
        <dbReference type="ChEBI" id="CHEBI:15378"/>
        <dbReference type="ChEBI" id="CHEBI:29999"/>
        <dbReference type="ChEBI" id="CHEBI:30616"/>
        <dbReference type="ChEBI" id="CHEBI:83421"/>
        <dbReference type="ChEBI" id="CHEBI:456216"/>
        <dbReference type="EC" id="2.7.11.22"/>
    </reaction>
</comment>
<evidence type="ECO:0000256" key="4">
    <source>
        <dbReference type="ARBA" id="ARBA00022679"/>
    </source>
</evidence>
<dbReference type="GO" id="GO:0030332">
    <property type="term" value="F:cyclin binding"/>
    <property type="evidence" value="ECO:0007669"/>
    <property type="project" value="TreeGrafter"/>
</dbReference>
<gene>
    <name evidence="13" type="primary">LSK1</name>
    <name evidence="13" type="ORF">PRK78_001579</name>
</gene>
<evidence type="ECO:0000256" key="3">
    <source>
        <dbReference type="ARBA" id="ARBA00022527"/>
    </source>
</evidence>
<feature type="domain" description="Protein kinase" evidence="12">
    <location>
        <begin position="759"/>
        <end position="1044"/>
    </location>
</feature>
<dbReference type="FunFam" id="3.30.200.20:FF:000270">
    <property type="entry name" value="Serine/threonine-protein kinase bur1"/>
    <property type="match status" value="1"/>
</dbReference>
<dbReference type="InterPro" id="IPR017441">
    <property type="entry name" value="Protein_kinase_ATP_BS"/>
</dbReference>
<evidence type="ECO:0000256" key="8">
    <source>
        <dbReference type="ARBA" id="ARBA00047811"/>
    </source>
</evidence>
<feature type="compositionally biased region" description="Polar residues" evidence="11">
    <location>
        <begin position="227"/>
        <end position="239"/>
    </location>
</feature>
<dbReference type="PROSITE" id="PS50011">
    <property type="entry name" value="PROTEIN_KINASE_DOM"/>
    <property type="match status" value="1"/>
</dbReference>
<feature type="compositionally biased region" description="Basic residues" evidence="11">
    <location>
        <begin position="106"/>
        <end position="116"/>
    </location>
</feature>
<feature type="compositionally biased region" description="Low complexity" evidence="11">
    <location>
        <begin position="287"/>
        <end position="306"/>
    </location>
</feature>
<sequence>MDNRFASRSTHLYQHHVVSRLPNPAATDNFSNAHAANDYMAASRRSPLMRDQWRVHGDDDKEIHHHRPRERERPGRRQRSPPPPSPPLRRRDRERPSRGLGASFTAHHHHHHHPRHSIPQGGSGTRDPEHIRATSVSEAVHRENRDAKRSLDYQVRSRQSENSLLPPAHSPFSKRKRSRSPSPSGPLRRSRHKKGRDHDRGDRSGRGGRRPQRYNSPKRLVLPRETGSGQDFNYSQAPTSDSLSISRRRRSRSPVPTDFGRRTSPLPHSPIHPSSISVHHPSRPPSRHSFVSKASRESSTSRASHSMQSTHPIQSVVDEPLGSPSSFRPIPTFDVASSNHSVDGDRHMREAYPMHGMRPSESRGSRRPARPHVDTRQQYATSPQYIAGAESRHTSPQSGSPYGTSRGSWIGQQQQPYPHGQQRRVQFSILVFKLTAMVLTLLLDKCTDILLHIVNRVIHQVDRKDNTIKANNPNILLTRMPDNKAIRDNHLIVELHPIAEIPIINRQRQEIVDFRAVAHKIMDPHHNRRDPGWTASGGRGRGSQSSSGSHQPAQSMPPLQAPHCAVSERMSPDLDDDDNPFRPSKDLQVEDEESTKKSENSDSKKMPPPRQSNSSSQPKETGKFSFAFKSKAPPAPVPKPVSGLAQKMREPPRSVEPPKKELSSVPPRSKHEGRPDRRDDRRDRDGRRGDRRFDRRDDRRRDRREDRRLDVKHDRRKERERERSPVQEKPKTKMLTRMKPRPTLSEEFSRSDSVYYRKPGNESVVGAGTYGKVFKAVHVFTKNKVALKRIRMEGEKDGFPITAVREIRLLQHLRHENVVSLQEVMVEKNDCFMVFEYLSHDMTGLINHPSFTLSSAHKKHLAKQMFEGLNYLHHRGVLHRDIKAANILISNQGQLKFADFGLARFFSKSRQLDYTNRVITVWYRPPELLLGETRYGPAVDVWSAACVYMEMFTKKAIFPGDGSETNQLDKLYNSLGTPTRGDWPGIVDMPWFEFMRPRERKKRTFEETYSDYLSPAALDLVSKIFQYDPAKRPSTEEVLAHPYFTEEEPAPQQAIELVDIEGDWHEFESKAHRKEKDKEARRAEQREREKRRISTNTGESTDRDRKRTKVDEDISMSVPQSFEN</sequence>
<feature type="region of interest" description="Disordered" evidence="11">
    <location>
        <begin position="55"/>
        <end position="325"/>
    </location>
</feature>
<dbReference type="Gene3D" id="1.10.510.10">
    <property type="entry name" value="Transferase(Phosphotransferase) domain 1"/>
    <property type="match status" value="1"/>
</dbReference>
<dbReference type="InterPro" id="IPR008271">
    <property type="entry name" value="Ser/Thr_kinase_AS"/>
</dbReference>
<dbReference type="GO" id="GO:0005524">
    <property type="term" value="F:ATP binding"/>
    <property type="evidence" value="ECO:0007669"/>
    <property type="project" value="UniProtKB-UniRule"/>
</dbReference>
<comment type="similarity">
    <text evidence="1">Belongs to the protein kinase superfamily. CMGC Ser/Thr protein kinase family. CDC2/CDKX subfamily.</text>
</comment>
<keyword evidence="6 13" id="KW-0418">Kinase</keyword>
<dbReference type="PROSITE" id="PS00107">
    <property type="entry name" value="PROTEIN_KINASE_ATP"/>
    <property type="match status" value="1"/>
</dbReference>
<comment type="catalytic activity">
    <reaction evidence="8">
        <text>L-threonyl-[protein] + ATP = O-phospho-L-threonyl-[protein] + ADP + H(+)</text>
        <dbReference type="Rhea" id="RHEA:46608"/>
        <dbReference type="Rhea" id="RHEA-COMP:11060"/>
        <dbReference type="Rhea" id="RHEA-COMP:11605"/>
        <dbReference type="ChEBI" id="CHEBI:15378"/>
        <dbReference type="ChEBI" id="CHEBI:30013"/>
        <dbReference type="ChEBI" id="CHEBI:30616"/>
        <dbReference type="ChEBI" id="CHEBI:61977"/>
        <dbReference type="ChEBI" id="CHEBI:456216"/>
        <dbReference type="EC" id="2.7.11.22"/>
    </reaction>
</comment>
<feature type="compositionally biased region" description="Basic and acidic residues" evidence="11">
    <location>
        <begin position="1066"/>
        <end position="1092"/>
    </location>
</feature>
<accession>A0AAF0IIT8</accession>
<keyword evidence="3 13" id="KW-0723">Serine/threonine-protein kinase</keyword>
<dbReference type="SUPFAM" id="SSF56112">
    <property type="entry name" value="Protein kinase-like (PK-like)"/>
    <property type="match status" value="1"/>
</dbReference>
<dbReference type="FunFam" id="1.10.510.10:FF:000440">
    <property type="entry name" value="Serine/threonine-protein kinase bur1"/>
    <property type="match status" value="1"/>
</dbReference>
<evidence type="ECO:0000313" key="14">
    <source>
        <dbReference type="Proteomes" id="UP001219355"/>
    </source>
</evidence>
<feature type="compositionally biased region" description="Basic and acidic residues" evidence="11">
    <location>
        <begin position="647"/>
        <end position="662"/>
    </location>
</feature>
<keyword evidence="14" id="KW-1185">Reference proteome</keyword>
<dbReference type="Proteomes" id="UP001219355">
    <property type="component" value="Chromosome 1"/>
</dbReference>
<evidence type="ECO:0000256" key="2">
    <source>
        <dbReference type="ARBA" id="ARBA00012425"/>
    </source>
</evidence>
<evidence type="ECO:0000256" key="1">
    <source>
        <dbReference type="ARBA" id="ARBA00006485"/>
    </source>
</evidence>
<dbReference type="CDD" id="cd07840">
    <property type="entry name" value="STKc_CDK9_like"/>
    <property type="match status" value="1"/>
</dbReference>
<dbReference type="EC" id="2.7.11.22" evidence="2"/>
<feature type="compositionally biased region" description="Basic and acidic residues" evidence="11">
    <location>
        <begin position="353"/>
        <end position="364"/>
    </location>
</feature>
<dbReference type="GO" id="GO:0008024">
    <property type="term" value="C:cyclin/CDK positive transcription elongation factor complex"/>
    <property type="evidence" value="ECO:0007669"/>
    <property type="project" value="TreeGrafter"/>
</dbReference>
<evidence type="ECO:0000256" key="7">
    <source>
        <dbReference type="ARBA" id="ARBA00022840"/>
    </source>
</evidence>
<feature type="region of interest" description="Disordered" evidence="11">
    <location>
        <begin position="353"/>
        <end position="417"/>
    </location>
</feature>
<evidence type="ECO:0000256" key="5">
    <source>
        <dbReference type="ARBA" id="ARBA00022741"/>
    </source>
</evidence>
<dbReference type="Pfam" id="PF00069">
    <property type="entry name" value="Pkinase"/>
    <property type="match status" value="1"/>
</dbReference>